<comment type="caution">
    <text evidence="2">The sequence shown here is derived from an EMBL/GenBank/DDBJ whole genome shotgun (WGS) entry which is preliminary data.</text>
</comment>
<gene>
    <name evidence="2" type="ORF">CfE428DRAFT_4517</name>
</gene>
<evidence type="ECO:0000259" key="1">
    <source>
        <dbReference type="Pfam" id="PF07007"/>
    </source>
</evidence>
<evidence type="ECO:0000313" key="3">
    <source>
        <dbReference type="Proteomes" id="UP000005824"/>
    </source>
</evidence>
<dbReference type="eggNOG" id="ENOG502ZHR5">
    <property type="taxonomic scope" value="Bacteria"/>
</dbReference>
<accession>B4D6H7</accession>
<dbReference type="EMBL" id="ABVL01000015">
    <property type="protein sequence ID" value="EDY18086.1"/>
    <property type="molecule type" value="Genomic_DNA"/>
</dbReference>
<dbReference type="Pfam" id="PF07007">
    <property type="entry name" value="LprI"/>
    <property type="match status" value="1"/>
</dbReference>
<dbReference type="InterPro" id="IPR009739">
    <property type="entry name" value="LprI-like_N"/>
</dbReference>
<feature type="domain" description="Lysozyme inhibitor LprI-like N-terminal" evidence="1">
    <location>
        <begin position="243"/>
        <end position="286"/>
    </location>
</feature>
<dbReference type="AlphaFoldDB" id="B4D6H7"/>
<evidence type="ECO:0000313" key="2">
    <source>
        <dbReference type="EMBL" id="EDY18086.1"/>
    </source>
</evidence>
<sequence>MWPSVIMCATRVFLFVISSLLGFAIAPTVVSGAEDGWPEGYVIAENSQSPNDRYGVLIPGRETGADLDEDKIVNKLVDLKTHKRLCVIRGAFYFEGQNHHGLKVKWAPDSSWCVVTYEDRYGFGSIALVEIAGTKCIQSDLGGEIQKSMDAVISRESHKVQTEGYGDAFFRQGPGRTVLVRGTAYTNPKAFEDQPTNHARFEGTFDLAAHKWVHSSATGLDDWDSLTEALLDQDEPTEGTDEEKLKWFDDRLNAVYKAVRAVLPAKRFAALKNEQRDWVKQLEAQKSPADKIKLMRPRIAQLRDLLW</sequence>
<keyword evidence="3" id="KW-1185">Reference proteome</keyword>
<proteinExistence type="predicted"/>
<dbReference type="InParanoid" id="B4D6H7"/>
<dbReference type="Proteomes" id="UP000005824">
    <property type="component" value="Unassembled WGS sequence"/>
</dbReference>
<name>B4D6H7_9BACT</name>
<dbReference type="STRING" id="497964.CfE428DRAFT_4517"/>
<reference evidence="2 3" key="1">
    <citation type="journal article" date="2011" name="J. Bacteriol.">
        <title>Genome sequence of Chthoniobacter flavus Ellin428, an aerobic heterotrophic soil bacterium.</title>
        <authorList>
            <person name="Kant R."/>
            <person name="van Passel M.W."/>
            <person name="Palva A."/>
            <person name="Lucas S."/>
            <person name="Lapidus A."/>
            <person name="Glavina Del Rio T."/>
            <person name="Dalin E."/>
            <person name="Tice H."/>
            <person name="Bruce D."/>
            <person name="Goodwin L."/>
            <person name="Pitluck S."/>
            <person name="Larimer F.W."/>
            <person name="Land M.L."/>
            <person name="Hauser L."/>
            <person name="Sangwan P."/>
            <person name="de Vos W.M."/>
            <person name="Janssen P.H."/>
            <person name="Smidt H."/>
        </authorList>
    </citation>
    <scope>NUCLEOTIDE SEQUENCE [LARGE SCALE GENOMIC DNA]</scope>
    <source>
        <strain evidence="2 3">Ellin428</strain>
    </source>
</reference>
<organism evidence="2 3">
    <name type="scientific">Chthoniobacter flavus Ellin428</name>
    <dbReference type="NCBI Taxonomy" id="497964"/>
    <lineage>
        <taxon>Bacteria</taxon>
        <taxon>Pseudomonadati</taxon>
        <taxon>Verrucomicrobiota</taxon>
        <taxon>Spartobacteria</taxon>
        <taxon>Chthoniobacterales</taxon>
        <taxon>Chthoniobacteraceae</taxon>
        <taxon>Chthoniobacter</taxon>
    </lineage>
</organism>
<protein>
    <recommendedName>
        <fullName evidence="1">Lysozyme inhibitor LprI-like N-terminal domain-containing protein</fullName>
    </recommendedName>
</protein>